<evidence type="ECO:0000313" key="6">
    <source>
        <dbReference type="EMBL" id="KAK3798643.1"/>
    </source>
</evidence>
<dbReference type="GO" id="GO:0008422">
    <property type="term" value="F:beta-glucosidase activity"/>
    <property type="evidence" value="ECO:0007669"/>
    <property type="project" value="TreeGrafter"/>
</dbReference>
<accession>A0AAE1EAA8</accession>
<comment type="caution">
    <text evidence="6">The sequence shown here is derived from an EMBL/GenBank/DDBJ whole genome shotgun (WGS) entry which is preliminary data.</text>
</comment>
<feature type="chain" id="PRO_5042015938" evidence="5">
    <location>
        <begin position="24"/>
        <end position="311"/>
    </location>
</feature>
<keyword evidence="3" id="KW-0326">Glycosidase</keyword>
<comment type="similarity">
    <text evidence="1 4">Belongs to the glycosyl hydrolase 1 family.</text>
</comment>
<dbReference type="InterPro" id="IPR017853">
    <property type="entry name" value="GH"/>
</dbReference>
<dbReference type="EMBL" id="JAWDGP010000650">
    <property type="protein sequence ID" value="KAK3798643.1"/>
    <property type="molecule type" value="Genomic_DNA"/>
</dbReference>
<evidence type="ECO:0000256" key="1">
    <source>
        <dbReference type="ARBA" id="ARBA00010838"/>
    </source>
</evidence>
<protein>
    <submittedName>
        <fullName evidence="6">Uncharacterized protein</fullName>
    </submittedName>
</protein>
<dbReference type="Gene3D" id="3.20.20.80">
    <property type="entry name" value="Glycosidases"/>
    <property type="match status" value="1"/>
</dbReference>
<proteinExistence type="inferred from homology"/>
<evidence type="ECO:0000256" key="4">
    <source>
        <dbReference type="RuleBase" id="RU003690"/>
    </source>
</evidence>
<feature type="non-terminal residue" evidence="6">
    <location>
        <position position="1"/>
    </location>
</feature>
<gene>
    <name evidence="6" type="ORF">RRG08_012716</name>
</gene>
<dbReference type="PANTHER" id="PTHR10353">
    <property type="entry name" value="GLYCOSYL HYDROLASE"/>
    <property type="match status" value="1"/>
</dbReference>
<keyword evidence="2" id="KW-0378">Hydrolase</keyword>
<dbReference type="InterPro" id="IPR001360">
    <property type="entry name" value="Glyco_hydro_1"/>
</dbReference>
<evidence type="ECO:0000313" key="7">
    <source>
        <dbReference type="Proteomes" id="UP001283361"/>
    </source>
</evidence>
<name>A0AAE1EAA8_9GAST</name>
<sequence length="311" mass="34120">MSISQSTRRLLCVAFSVVAVVAAAVGTDGADDFTDESSVVAGDGGFLFGSFPEDFAWGASSAAFRVEGGWSADGRGPSIWDVFSNRAGNVDNGDTGQVACDSYHNYKQDVQLLKKLGVSHYRFSVSWSRVMPDGTLASLNRPGIDYYKSLIAELRANAIEPMVTLHYWDLPEALERRGGWLNSDIVELFRNYSDICFREFGQHVQIWLTMNDPWSVAYLGYGVGQMAPGRWGPGTNVYIAGHNLIRAHTAAYMLYDSTYRQLSPAGKGQVGISLRLDFTLAKDPSDSGHQAAAERGRQFQFGWFASPLVVN</sequence>
<evidence type="ECO:0000256" key="5">
    <source>
        <dbReference type="SAM" id="SignalP"/>
    </source>
</evidence>
<dbReference type="PANTHER" id="PTHR10353:SF36">
    <property type="entry name" value="LP05116P"/>
    <property type="match status" value="1"/>
</dbReference>
<evidence type="ECO:0000256" key="3">
    <source>
        <dbReference type="ARBA" id="ARBA00023295"/>
    </source>
</evidence>
<keyword evidence="5" id="KW-0732">Signal</keyword>
<dbReference type="GO" id="GO:0005975">
    <property type="term" value="P:carbohydrate metabolic process"/>
    <property type="evidence" value="ECO:0007669"/>
    <property type="project" value="InterPro"/>
</dbReference>
<dbReference type="SUPFAM" id="SSF51445">
    <property type="entry name" value="(Trans)glycosidases"/>
    <property type="match status" value="1"/>
</dbReference>
<organism evidence="6 7">
    <name type="scientific">Elysia crispata</name>
    <name type="common">lettuce slug</name>
    <dbReference type="NCBI Taxonomy" id="231223"/>
    <lineage>
        <taxon>Eukaryota</taxon>
        <taxon>Metazoa</taxon>
        <taxon>Spiralia</taxon>
        <taxon>Lophotrochozoa</taxon>
        <taxon>Mollusca</taxon>
        <taxon>Gastropoda</taxon>
        <taxon>Heterobranchia</taxon>
        <taxon>Euthyneura</taxon>
        <taxon>Panpulmonata</taxon>
        <taxon>Sacoglossa</taxon>
        <taxon>Placobranchoidea</taxon>
        <taxon>Plakobranchidae</taxon>
        <taxon>Elysia</taxon>
    </lineage>
</organism>
<dbReference type="Pfam" id="PF00232">
    <property type="entry name" value="Glyco_hydro_1"/>
    <property type="match status" value="1"/>
</dbReference>
<feature type="signal peptide" evidence="5">
    <location>
        <begin position="1"/>
        <end position="23"/>
    </location>
</feature>
<dbReference type="AlphaFoldDB" id="A0AAE1EAA8"/>
<keyword evidence="7" id="KW-1185">Reference proteome</keyword>
<reference evidence="6" key="1">
    <citation type="journal article" date="2023" name="G3 (Bethesda)">
        <title>A reference genome for the long-term kleptoplast-retaining sea slug Elysia crispata morphotype clarki.</title>
        <authorList>
            <person name="Eastman K.E."/>
            <person name="Pendleton A.L."/>
            <person name="Shaikh M.A."/>
            <person name="Suttiyut T."/>
            <person name="Ogas R."/>
            <person name="Tomko P."/>
            <person name="Gavelis G."/>
            <person name="Widhalm J.R."/>
            <person name="Wisecaver J.H."/>
        </authorList>
    </citation>
    <scope>NUCLEOTIDE SEQUENCE</scope>
    <source>
        <strain evidence="6">ECLA1</strain>
    </source>
</reference>
<evidence type="ECO:0000256" key="2">
    <source>
        <dbReference type="ARBA" id="ARBA00022801"/>
    </source>
</evidence>
<dbReference type="Proteomes" id="UP001283361">
    <property type="component" value="Unassembled WGS sequence"/>
</dbReference>